<protein>
    <submittedName>
        <fullName evidence="10">S8 family serine peptidase</fullName>
    </submittedName>
</protein>
<feature type="active site" description="Charge relay system" evidence="5">
    <location>
        <position position="451"/>
    </location>
</feature>
<dbReference type="CDD" id="cd07481">
    <property type="entry name" value="Peptidases_S8_BacillopeptidaseF-like"/>
    <property type="match status" value="1"/>
</dbReference>
<dbReference type="InterPro" id="IPR036852">
    <property type="entry name" value="Peptidase_S8/S53_dom_sf"/>
</dbReference>
<dbReference type="InterPro" id="IPR000209">
    <property type="entry name" value="Peptidase_S8/S53_dom"/>
</dbReference>
<feature type="chain" id="PRO_5046748470" evidence="7">
    <location>
        <begin position="28"/>
        <end position="1485"/>
    </location>
</feature>
<feature type="domain" description="Peptidase S8/S53" evidence="8">
    <location>
        <begin position="218"/>
        <end position="503"/>
    </location>
</feature>
<dbReference type="SUPFAM" id="SSF49899">
    <property type="entry name" value="Concanavalin A-like lectins/glucanases"/>
    <property type="match status" value="1"/>
</dbReference>
<dbReference type="PANTHER" id="PTHR43399">
    <property type="entry name" value="SUBTILISIN-RELATED"/>
    <property type="match status" value="1"/>
</dbReference>
<dbReference type="PROSITE" id="PS00137">
    <property type="entry name" value="SUBTILASE_HIS"/>
    <property type="match status" value="1"/>
</dbReference>
<dbReference type="Gene3D" id="2.60.40.10">
    <property type="entry name" value="Immunoglobulins"/>
    <property type="match status" value="2"/>
</dbReference>
<dbReference type="InterPro" id="IPR022398">
    <property type="entry name" value="Peptidase_S8_His-AS"/>
</dbReference>
<dbReference type="Gene3D" id="2.60.40.1120">
    <property type="entry name" value="Carboxypeptidase-like, regulatory domain"/>
    <property type="match status" value="2"/>
</dbReference>
<evidence type="ECO:0000256" key="2">
    <source>
        <dbReference type="ARBA" id="ARBA00022670"/>
    </source>
</evidence>
<dbReference type="Pfam" id="PF09136">
    <property type="entry name" value="Glucodextran_B"/>
    <property type="match status" value="1"/>
</dbReference>
<evidence type="ECO:0000313" key="11">
    <source>
        <dbReference type="Proteomes" id="UP001364890"/>
    </source>
</evidence>
<comment type="similarity">
    <text evidence="1 5">Belongs to the peptidase S8 family.</text>
</comment>
<proteinExistence type="inferred from homology"/>
<dbReference type="Gene3D" id="3.40.50.200">
    <property type="entry name" value="Peptidase S8/S53 domain"/>
    <property type="match status" value="1"/>
</dbReference>
<sequence length="1485" mass="157982">MKLRKKSSPVKALSVVASLLMTFSLVAPNVVSAETTSKLHQSFRDSSSNNISVKDKLNSRLLENFKNDEKVTFLIKFKEKSDSVQVAEEARKNADAANLSAHNTKLIQRSAVVSELKATSIESQQTVKQFLEEEVAKGNAKDLTSYYIVNGMAVTATQEVAEKVATFAEVEKILPNETRQLFTTKTENAVVPKAETANIEWNIERVKAPDVWAMGIDGAGTVVASIDTGVQWDHPALKQKYRGYNAATGQVSHDYNWFDATAGRATPYDDIDHGTHVTGTMVGSEPNGANQIGVAPGAKYIAVKAFSAAGGTDADLLEAAQWILAPTDAAGNARVDMAPDIVNNSWGGGPGLDEWYRDVVINWRAAEIFPEFSAGNTTLSNPGGAGSVAAPANYPESFATGATDINNKVGSFSLRGPSPYAEIKPDISAPGVNIRSSVPGGGYEGGWNGTSMSGPAVSGVAALLRQVNANLTVDEMEEILLNTANPLTDSQYSAVPNHAYGYGLVDAYEAVSSIITGLGTLKGQVTQQGDDNESPTFEHTAPSETYAGMDLDLTIDVSDNISVASVILNYKDANGAWQVIEAGRKSGDYKAGEFGVVVPGGLITGNSFTYKWIVNDFGNNEVSSEEYVVQVKPGITVGYFEDFEGQPTGWYSFGEQNSWERGVPTSGPGNAASGEKVYATNLNGLYANRMNATLVAPPIDLPEGNSYLQFKHWHNFEQSSSGRAWDYGHVFVSTDQQNWTQLLMVQGQSNGWVSAEVDLSAYAGQRIYIGFNAFSDGSVQRDGWYIDDVSLANISQTGKVSKGNKGTSGNNGNNVNTNNGNNKDKDKDALKEAVDPKTIRPVLPVKEAPPVKETIVNPTLLPLGAQVSVLESGRSVYSNPADGSYSLTHGAGTFTVKAEAYGFTSEEQSVTIEADGTTTANFTLDEVAQNTVSGTITDQSTGEGVAGATIILVEDANVTPVETDTSGNYSLTAYEGDYTLKVIARGYHSQEVSVTIGAEAVTQNIALEPFYTYPGGEIGYDDGSAENARAFNAAGNAWAVKMSLPEGKENGIVTDGVFRFWDTEWPVPGGTAFAVEVWDTTGADGSPGKKLAGPIDATALRNGEWTVVDLTEHNIVVNGDFFMVYRQTFANPNTPGLATDENGTNAGRSYQGVSGAWSPSPTAEGNYMIRARVSYEVSAPIITSPAANLTTSQKELSIEGTASPTATIELKQNGKDAGSVVVGADGKFAIPTTLTEGANEFKAVSVLDGRTTGESAPVTVILDTIKPVLTITSPKDGEKTNRESVTVEGTVEDANLDFVKVNGQAAQVANGKYSKRILLENGANEITVIAQDKAKNKMTKKVTVTAQYDAPVIENLKPAQDLQLTTGKSVKIEFDSQPGLKTTFVIHMPLTNVGEVQNATELPMMEQANGHYVGYWTVPADTVANGAVIEVKAVDSFENETRERAAGKLYINVAAPSAQPSVETPAETPVEVPAETEAPAEKLAE</sequence>
<dbReference type="InterPro" id="IPR015500">
    <property type="entry name" value="Peptidase_S8_subtilisin-rel"/>
</dbReference>
<feature type="region of interest" description="Disordered" evidence="6">
    <location>
        <begin position="1456"/>
        <end position="1485"/>
    </location>
</feature>
<feature type="domain" description="Inhibitor I9" evidence="9">
    <location>
        <begin position="73"/>
        <end position="181"/>
    </location>
</feature>
<dbReference type="InterPro" id="IPR013320">
    <property type="entry name" value="ConA-like_dom_sf"/>
</dbReference>
<reference evidence="10 11" key="1">
    <citation type="submission" date="2024-01" db="EMBL/GenBank/DDBJ databases">
        <title>Seven novel Bacillus-like species.</title>
        <authorList>
            <person name="Liu G."/>
        </authorList>
    </citation>
    <scope>NUCLEOTIDE SEQUENCE [LARGE SCALE GENOMIC DNA]</scope>
    <source>
        <strain evidence="10 11">FJAT-51614</strain>
    </source>
</reference>
<dbReference type="Proteomes" id="UP001364890">
    <property type="component" value="Unassembled WGS sequence"/>
</dbReference>
<dbReference type="InterPro" id="IPR010259">
    <property type="entry name" value="S8pro/Inhibitor_I9"/>
</dbReference>
<keyword evidence="3 5" id="KW-0378">Hydrolase</keyword>
<evidence type="ECO:0000256" key="4">
    <source>
        <dbReference type="ARBA" id="ARBA00022825"/>
    </source>
</evidence>
<evidence type="ECO:0000256" key="7">
    <source>
        <dbReference type="SAM" id="SignalP"/>
    </source>
</evidence>
<organism evidence="10 11">
    <name type="scientific">Psychrobacillus mangrovi</name>
    <dbReference type="NCBI Taxonomy" id="3117745"/>
    <lineage>
        <taxon>Bacteria</taxon>
        <taxon>Bacillati</taxon>
        <taxon>Bacillota</taxon>
        <taxon>Bacilli</taxon>
        <taxon>Bacillales</taxon>
        <taxon>Bacillaceae</taxon>
        <taxon>Psychrobacillus</taxon>
    </lineage>
</organism>
<dbReference type="Pfam" id="PF00082">
    <property type="entry name" value="Peptidase_S8"/>
    <property type="match status" value="1"/>
</dbReference>
<keyword evidence="11" id="KW-1185">Reference proteome</keyword>
<evidence type="ECO:0000256" key="1">
    <source>
        <dbReference type="ARBA" id="ARBA00011073"/>
    </source>
</evidence>
<dbReference type="PRINTS" id="PR00723">
    <property type="entry name" value="SUBTILISIN"/>
</dbReference>
<feature type="region of interest" description="Disordered" evidence="6">
    <location>
        <begin position="798"/>
        <end position="827"/>
    </location>
</feature>
<keyword evidence="7" id="KW-0732">Signal</keyword>
<dbReference type="PROSITE" id="PS51892">
    <property type="entry name" value="SUBTILASE"/>
    <property type="match status" value="1"/>
</dbReference>
<evidence type="ECO:0000256" key="6">
    <source>
        <dbReference type="SAM" id="MobiDB-lite"/>
    </source>
</evidence>
<dbReference type="EMBL" id="JBAWSY010000023">
    <property type="protein sequence ID" value="MEI4771592.1"/>
    <property type="molecule type" value="Genomic_DNA"/>
</dbReference>
<dbReference type="InterPro" id="IPR012103">
    <property type="entry name" value="Pept_S8A_Bpr"/>
</dbReference>
<evidence type="ECO:0000313" key="10">
    <source>
        <dbReference type="EMBL" id="MEI4771592.1"/>
    </source>
</evidence>
<feature type="active site" description="Charge relay system" evidence="5">
    <location>
        <position position="273"/>
    </location>
</feature>
<evidence type="ECO:0000259" key="8">
    <source>
        <dbReference type="Pfam" id="PF00082"/>
    </source>
</evidence>
<feature type="compositionally biased region" description="Low complexity" evidence="6">
    <location>
        <begin position="1462"/>
        <end position="1477"/>
    </location>
</feature>
<name>A0ABU8F9A6_9BACI</name>
<comment type="caution">
    <text evidence="10">The sequence shown here is derived from an EMBL/GenBank/DDBJ whole genome shotgun (WGS) entry which is preliminary data.</text>
</comment>
<dbReference type="Pfam" id="PF05922">
    <property type="entry name" value="Inhibitor_I9"/>
    <property type="match status" value="1"/>
</dbReference>
<dbReference type="InterPro" id="IPR008969">
    <property type="entry name" value="CarboxyPept-like_regulatory"/>
</dbReference>
<keyword evidence="4 5" id="KW-0720">Serine protease</keyword>
<evidence type="ECO:0000256" key="3">
    <source>
        <dbReference type="ARBA" id="ARBA00022801"/>
    </source>
</evidence>
<dbReference type="PANTHER" id="PTHR43399:SF4">
    <property type="entry name" value="CELL WALL-ASSOCIATED PROTEASE"/>
    <property type="match status" value="1"/>
</dbReference>
<dbReference type="InterPro" id="IPR033857">
    <property type="entry name" value="Bacillopeptidase_F"/>
</dbReference>
<dbReference type="PIRSF" id="PIRSF015477">
    <property type="entry name" value="Bpr"/>
    <property type="match status" value="1"/>
</dbReference>
<feature type="active site" description="Charge relay system" evidence="5">
    <location>
        <position position="227"/>
    </location>
</feature>
<dbReference type="SUPFAM" id="SSF49464">
    <property type="entry name" value="Carboxypeptidase regulatory domain-like"/>
    <property type="match status" value="2"/>
</dbReference>
<dbReference type="NCBIfam" id="NF038128">
    <property type="entry name" value="choice_anch_J"/>
    <property type="match status" value="1"/>
</dbReference>
<feature type="signal peptide" evidence="7">
    <location>
        <begin position="1"/>
        <end position="27"/>
    </location>
</feature>
<dbReference type="InterPro" id="IPR013783">
    <property type="entry name" value="Ig-like_fold"/>
</dbReference>
<gene>
    <name evidence="10" type="ORF">WAX74_18365</name>
</gene>
<dbReference type="InterPro" id="IPR023828">
    <property type="entry name" value="Peptidase_S8_Ser-AS"/>
</dbReference>
<evidence type="ECO:0000259" key="9">
    <source>
        <dbReference type="Pfam" id="PF05922"/>
    </source>
</evidence>
<feature type="compositionally biased region" description="Low complexity" evidence="6">
    <location>
        <begin position="798"/>
        <end position="821"/>
    </location>
</feature>
<dbReference type="Gene3D" id="2.60.120.200">
    <property type="match status" value="1"/>
</dbReference>
<dbReference type="InterPro" id="IPR051048">
    <property type="entry name" value="Peptidase_S8/S53_subtilisin"/>
</dbReference>
<evidence type="ECO:0000256" key="5">
    <source>
        <dbReference type="PROSITE-ProRule" id="PRU01240"/>
    </source>
</evidence>
<dbReference type="Pfam" id="PF20773">
    <property type="entry name" value="InhA-like_MAM"/>
    <property type="match status" value="1"/>
</dbReference>
<accession>A0ABU8F9A6</accession>
<dbReference type="Pfam" id="PF13620">
    <property type="entry name" value="CarboxypepD_reg"/>
    <property type="match status" value="1"/>
</dbReference>
<dbReference type="SUPFAM" id="SSF52743">
    <property type="entry name" value="Subtilisin-like"/>
    <property type="match status" value="1"/>
</dbReference>
<dbReference type="RefSeq" id="WP_336499139.1">
    <property type="nucleotide sequence ID" value="NZ_JBAWSY010000023.1"/>
</dbReference>
<dbReference type="PROSITE" id="PS00138">
    <property type="entry name" value="SUBTILASE_SER"/>
    <property type="match status" value="1"/>
</dbReference>
<keyword evidence="2 5" id="KW-0645">Protease</keyword>